<proteinExistence type="predicted"/>
<name>A0A1D8N8H2_YARLL</name>
<dbReference type="Proteomes" id="UP000182444">
    <property type="component" value="Chromosome 1B"/>
</dbReference>
<evidence type="ECO:0000313" key="1">
    <source>
        <dbReference type="EMBL" id="AOW01936.1"/>
    </source>
</evidence>
<dbReference type="VEuPathDB" id="FungiDB:YALI1_B25387g"/>
<dbReference type="EMBL" id="CP017554">
    <property type="protein sequence ID" value="AOW01936.1"/>
    <property type="molecule type" value="Genomic_DNA"/>
</dbReference>
<dbReference type="GeneID" id="94582770"/>
<gene>
    <name evidence="1" type="ORF">YALI1_B25387g</name>
</gene>
<evidence type="ECO:0000313" key="2">
    <source>
        <dbReference type="Proteomes" id="UP000182444"/>
    </source>
</evidence>
<accession>A0A1D8N8H2</accession>
<sequence>MYRPLRTVSINGCTGTTSYLPGTYWFPILLKGCRTVNSPRVQWFSFEHKGGIVRVFSDPRLELTNNILLKSLGQVSRMFS</sequence>
<protein>
    <submittedName>
        <fullName evidence="1">Uncharacterized protein</fullName>
    </submittedName>
</protein>
<dbReference type="AlphaFoldDB" id="A0A1D8N8H2"/>
<reference evidence="1 2" key="1">
    <citation type="journal article" date="2016" name="PLoS ONE">
        <title>Sequence Assembly of Yarrowia lipolytica Strain W29/CLIB89 Shows Transposable Element Diversity.</title>
        <authorList>
            <person name="Magnan C."/>
            <person name="Yu J."/>
            <person name="Chang I."/>
            <person name="Jahn E."/>
            <person name="Kanomata Y."/>
            <person name="Wu J."/>
            <person name="Zeller M."/>
            <person name="Oakes M."/>
            <person name="Baldi P."/>
            <person name="Sandmeyer S."/>
        </authorList>
    </citation>
    <scope>NUCLEOTIDE SEQUENCE [LARGE SCALE GENOMIC DNA]</scope>
    <source>
        <strain evidence="2">CLIB89(W29)</strain>
    </source>
</reference>
<organism evidence="1 2">
    <name type="scientific">Yarrowia lipolytica</name>
    <name type="common">Candida lipolytica</name>
    <dbReference type="NCBI Taxonomy" id="4952"/>
    <lineage>
        <taxon>Eukaryota</taxon>
        <taxon>Fungi</taxon>
        <taxon>Dikarya</taxon>
        <taxon>Ascomycota</taxon>
        <taxon>Saccharomycotina</taxon>
        <taxon>Dipodascomycetes</taxon>
        <taxon>Dipodascales</taxon>
        <taxon>Dipodascales incertae sedis</taxon>
        <taxon>Yarrowia</taxon>
    </lineage>
</organism>
<dbReference type="RefSeq" id="XP_068138229.1">
    <property type="nucleotide sequence ID" value="XM_068282128.1"/>
</dbReference>